<sequence>MGNEENRTTELALGEMQLIRPTSEFKVGHLPFQGKVKSETIKPRFARRKCSFRAVGRF</sequence>
<evidence type="ECO:0000313" key="2">
    <source>
        <dbReference type="Proteomes" id="UP000320585"/>
    </source>
</evidence>
<name>A0A8D4UTD2_9FIRM</name>
<dbReference type="KEGG" id="dho:Dia5BBH33_01940"/>
<keyword evidence="2" id="KW-1185">Reference proteome</keyword>
<dbReference type="GeneID" id="92717378"/>
<dbReference type="EMBL" id="AP019697">
    <property type="protein sequence ID" value="BBK24259.1"/>
    <property type="molecule type" value="Genomic_DNA"/>
</dbReference>
<reference evidence="2" key="1">
    <citation type="submission" date="2019-05" db="EMBL/GenBank/DDBJ databases">
        <title>Complete genome sequencing of Dialister sp. strain 5BBH33.</title>
        <authorList>
            <person name="Sakamoto M."/>
            <person name="Murakami T."/>
            <person name="Mori H."/>
        </authorList>
    </citation>
    <scope>NUCLEOTIDE SEQUENCE [LARGE SCALE GENOMIC DNA]</scope>
    <source>
        <strain evidence="2">5BBH33</strain>
    </source>
</reference>
<evidence type="ECO:0000313" key="1">
    <source>
        <dbReference type="EMBL" id="BBK24259.1"/>
    </source>
</evidence>
<accession>A0A8D4UTD2</accession>
<protein>
    <submittedName>
        <fullName evidence="1">Uncharacterized protein</fullName>
    </submittedName>
</protein>
<proteinExistence type="predicted"/>
<dbReference type="Proteomes" id="UP000320585">
    <property type="component" value="Chromosome"/>
</dbReference>
<gene>
    <name evidence="1" type="ORF">Dia5BBH33_01940</name>
</gene>
<organism evidence="1 2">
    <name type="scientific">Dialister hominis</name>
    <dbReference type="NCBI Taxonomy" id="2582419"/>
    <lineage>
        <taxon>Bacteria</taxon>
        <taxon>Bacillati</taxon>
        <taxon>Bacillota</taxon>
        <taxon>Negativicutes</taxon>
        <taxon>Veillonellales</taxon>
        <taxon>Veillonellaceae</taxon>
        <taxon>Dialister</taxon>
    </lineage>
</organism>
<dbReference type="AlphaFoldDB" id="A0A8D4UTD2"/>
<dbReference type="RefSeq" id="WP_022382083.1">
    <property type="nucleotide sequence ID" value="NZ_AP019697.1"/>
</dbReference>